<dbReference type="RefSeq" id="WP_191250425.1">
    <property type="nucleotide sequence ID" value="NZ_BNCI01000001.1"/>
</dbReference>
<protein>
    <submittedName>
        <fullName evidence="1">Uncharacterized protein</fullName>
    </submittedName>
</protein>
<reference evidence="1" key="1">
    <citation type="journal article" date="2014" name="Int. J. Syst. Evol. Microbiol.">
        <title>Complete genome sequence of Corynebacterium casei LMG S-19264T (=DSM 44701T), isolated from a smear-ripened cheese.</title>
        <authorList>
            <consortium name="US DOE Joint Genome Institute (JGI-PGF)"/>
            <person name="Walter F."/>
            <person name="Albersmeier A."/>
            <person name="Kalinowski J."/>
            <person name="Ruckert C."/>
        </authorList>
    </citation>
    <scope>NUCLEOTIDE SEQUENCE</scope>
    <source>
        <strain evidence="1">KCTC 42590</strain>
    </source>
</reference>
<sequence length="101" mass="11456">MDWVQILTAEGSDKPAGYIVRFSTPFLAKTKSDGQVRIHIHEDFEQHLSELADTTVRVWSPRTPYRYAEYDFQDVVLTTDAVTHGFLVEIPATKTAQTNGQ</sequence>
<comment type="caution">
    <text evidence="1">The sequence shown here is derived from an EMBL/GenBank/DDBJ whole genome shotgun (WGS) entry which is preliminary data.</text>
</comment>
<evidence type="ECO:0000313" key="1">
    <source>
        <dbReference type="EMBL" id="GHF17507.1"/>
    </source>
</evidence>
<gene>
    <name evidence="1" type="ORF">GCM10017044_09860</name>
</gene>
<dbReference type="AlphaFoldDB" id="A0A919ANS3"/>
<proteinExistence type="predicted"/>
<dbReference type="EMBL" id="BNCI01000001">
    <property type="protein sequence ID" value="GHF17507.1"/>
    <property type="molecule type" value="Genomic_DNA"/>
</dbReference>
<organism evidence="1 2">
    <name type="scientific">Kordiimonas sediminis</name>
    <dbReference type="NCBI Taxonomy" id="1735581"/>
    <lineage>
        <taxon>Bacteria</taxon>
        <taxon>Pseudomonadati</taxon>
        <taxon>Pseudomonadota</taxon>
        <taxon>Alphaproteobacteria</taxon>
        <taxon>Kordiimonadales</taxon>
        <taxon>Kordiimonadaceae</taxon>
        <taxon>Kordiimonas</taxon>
    </lineage>
</organism>
<dbReference type="Proteomes" id="UP000630923">
    <property type="component" value="Unassembled WGS sequence"/>
</dbReference>
<accession>A0A919ANS3</accession>
<reference evidence="1" key="2">
    <citation type="submission" date="2020-09" db="EMBL/GenBank/DDBJ databases">
        <authorList>
            <person name="Sun Q."/>
            <person name="Kim S."/>
        </authorList>
    </citation>
    <scope>NUCLEOTIDE SEQUENCE</scope>
    <source>
        <strain evidence="1">KCTC 42590</strain>
    </source>
</reference>
<name>A0A919ANS3_9PROT</name>
<keyword evidence="2" id="KW-1185">Reference proteome</keyword>
<evidence type="ECO:0000313" key="2">
    <source>
        <dbReference type="Proteomes" id="UP000630923"/>
    </source>
</evidence>